<gene>
    <name evidence="4" type="ORF">KI387_020890</name>
</gene>
<evidence type="ECO:0000313" key="4">
    <source>
        <dbReference type="EMBL" id="KAH9319121.1"/>
    </source>
</evidence>
<dbReference type="OMA" id="NHYNEVE"/>
<reference evidence="4 5" key="1">
    <citation type="journal article" date="2021" name="Nat. Plants">
        <title>The Taxus genome provides insights into paclitaxel biosynthesis.</title>
        <authorList>
            <person name="Xiong X."/>
            <person name="Gou J."/>
            <person name="Liao Q."/>
            <person name="Li Y."/>
            <person name="Zhou Q."/>
            <person name="Bi G."/>
            <person name="Li C."/>
            <person name="Du R."/>
            <person name="Wang X."/>
            <person name="Sun T."/>
            <person name="Guo L."/>
            <person name="Liang H."/>
            <person name="Lu P."/>
            <person name="Wu Y."/>
            <person name="Zhang Z."/>
            <person name="Ro D.K."/>
            <person name="Shang Y."/>
            <person name="Huang S."/>
            <person name="Yan J."/>
        </authorList>
    </citation>
    <scope>NUCLEOTIDE SEQUENCE [LARGE SCALE GENOMIC DNA]</scope>
    <source>
        <strain evidence="4">Ta-2019</strain>
    </source>
</reference>
<evidence type="ECO:0000259" key="3">
    <source>
        <dbReference type="PROSITE" id="PS50097"/>
    </source>
</evidence>
<dbReference type="InterPro" id="IPR011333">
    <property type="entry name" value="SKP1/BTB/POZ_sf"/>
</dbReference>
<dbReference type="SUPFAM" id="SSF54695">
    <property type="entry name" value="POZ domain"/>
    <property type="match status" value="1"/>
</dbReference>
<organism evidence="4 5">
    <name type="scientific">Taxus chinensis</name>
    <name type="common">Chinese yew</name>
    <name type="synonym">Taxus wallichiana var. chinensis</name>
    <dbReference type="NCBI Taxonomy" id="29808"/>
    <lineage>
        <taxon>Eukaryota</taxon>
        <taxon>Viridiplantae</taxon>
        <taxon>Streptophyta</taxon>
        <taxon>Embryophyta</taxon>
        <taxon>Tracheophyta</taxon>
        <taxon>Spermatophyta</taxon>
        <taxon>Pinopsida</taxon>
        <taxon>Pinidae</taxon>
        <taxon>Conifers II</taxon>
        <taxon>Cupressales</taxon>
        <taxon>Taxaceae</taxon>
        <taxon>Taxus</taxon>
    </lineage>
</organism>
<feature type="non-terminal residue" evidence="4">
    <location>
        <position position="1"/>
    </location>
</feature>
<evidence type="ECO:0000256" key="1">
    <source>
        <dbReference type="ARBA" id="ARBA00002668"/>
    </source>
</evidence>
<keyword evidence="5" id="KW-1185">Reference proteome</keyword>
<proteinExistence type="predicted"/>
<feature type="domain" description="BTB" evidence="3">
    <location>
        <begin position="63"/>
        <end position="131"/>
    </location>
</feature>
<protein>
    <recommendedName>
        <fullName evidence="3">BTB domain-containing protein</fullName>
    </recommendedName>
</protein>
<evidence type="ECO:0000256" key="2">
    <source>
        <dbReference type="ARBA" id="ARBA00004906"/>
    </source>
</evidence>
<sequence>MQRVPANSHLFCSSCDEDLGFIRRNVNVAQFVYCDECVKAQKFEPNHAFLQTWDRDIFDERFADFSLEGSDGGILRSHKVVLAGKSKVFKAMLQAGFSESMNDKVKITDMTAAELRPFLNFLYTGGVNKKSLERHGVALYKASHKYDVPHLTAICVRFLEPNVFRDVRGVFELAVNYGVKKFQKPVLPYIFSEGFVESNPPLLVLKTMREAYNFECFAVYRKEKFREVSFLMELCLLRLADHLSVEGVVVERKNKVDVQNLRNHYNEVEDEDLLDDTENKVATKQRHVHD</sequence>
<dbReference type="SMART" id="SM00225">
    <property type="entry name" value="BTB"/>
    <property type="match status" value="1"/>
</dbReference>
<accession>A0AA38G9N9</accession>
<dbReference type="Proteomes" id="UP000824469">
    <property type="component" value="Unassembled WGS sequence"/>
</dbReference>
<dbReference type="Gene3D" id="3.30.710.10">
    <property type="entry name" value="Potassium Channel Kv1.1, Chain A"/>
    <property type="match status" value="1"/>
</dbReference>
<dbReference type="InterPro" id="IPR000210">
    <property type="entry name" value="BTB/POZ_dom"/>
</dbReference>
<name>A0AA38G9N9_TAXCH</name>
<dbReference type="InterPro" id="IPR044784">
    <property type="entry name" value="At1g01640-like"/>
</dbReference>
<dbReference type="PANTHER" id="PTHR47274">
    <property type="entry name" value="BTB/POZ DOMAIN CONTAINING PROTEIN, EXPRESSED-RELATED"/>
    <property type="match status" value="1"/>
</dbReference>
<dbReference type="AlphaFoldDB" id="A0AA38G9N9"/>
<dbReference type="CDD" id="cd18186">
    <property type="entry name" value="BTB_POZ_ZBTB_KLHL-like"/>
    <property type="match status" value="1"/>
</dbReference>
<dbReference type="Pfam" id="PF00651">
    <property type="entry name" value="BTB"/>
    <property type="match status" value="1"/>
</dbReference>
<evidence type="ECO:0000313" key="5">
    <source>
        <dbReference type="Proteomes" id="UP000824469"/>
    </source>
</evidence>
<comment type="caution">
    <text evidence="4">The sequence shown here is derived from an EMBL/GenBank/DDBJ whole genome shotgun (WGS) entry which is preliminary data.</text>
</comment>
<dbReference type="EMBL" id="JAHRHJ020000004">
    <property type="protein sequence ID" value="KAH9319121.1"/>
    <property type="molecule type" value="Genomic_DNA"/>
</dbReference>
<comment type="function">
    <text evidence="1">May act as a substrate-specific adapter of an E3 ubiquitin-protein ligase complex (CUL3-RBX1-BTB) which mediates the ubiquitination and subsequent proteasomal degradation of target proteins.</text>
</comment>
<comment type="pathway">
    <text evidence="2">Protein modification; protein ubiquitination.</text>
</comment>
<dbReference type="PROSITE" id="PS50097">
    <property type="entry name" value="BTB"/>
    <property type="match status" value="1"/>
</dbReference>